<dbReference type="PANTHER" id="PTHR43615:SF1">
    <property type="entry name" value="PPDK_N DOMAIN-CONTAINING PROTEIN"/>
    <property type="match status" value="1"/>
</dbReference>
<dbReference type="Proteomes" id="UP000265562">
    <property type="component" value="Chromosome"/>
</dbReference>
<dbReference type="InterPro" id="IPR036637">
    <property type="entry name" value="Phosphohistidine_dom_sf"/>
</dbReference>
<gene>
    <name evidence="3" type="ORF">D4A81_01280</name>
</gene>
<keyword evidence="3" id="KW-0670">Pyruvate</keyword>
<feature type="domain" description="Pyruvate phosphate dikinase AMP/ATP-binding" evidence="2">
    <location>
        <begin position="159"/>
        <end position="218"/>
    </location>
</feature>
<dbReference type="InterPro" id="IPR002192">
    <property type="entry name" value="PPDK_AMP/ATP-bd"/>
</dbReference>
<evidence type="ECO:0000313" key="4">
    <source>
        <dbReference type="Proteomes" id="UP000265562"/>
    </source>
</evidence>
<feature type="domain" description="Pyruvate phosphate dikinase AMP/ATP-binding" evidence="2">
    <location>
        <begin position="34"/>
        <end position="142"/>
    </location>
</feature>
<organism evidence="3 4">
    <name type="scientific">Lachnoanaerobaculum umeaense</name>
    <dbReference type="NCBI Taxonomy" id="617123"/>
    <lineage>
        <taxon>Bacteria</taxon>
        <taxon>Bacillati</taxon>
        <taxon>Bacillota</taxon>
        <taxon>Clostridia</taxon>
        <taxon>Lachnospirales</taxon>
        <taxon>Lachnospiraceae</taxon>
        <taxon>Lachnoanaerobaculum</taxon>
    </lineage>
</organism>
<sequence>MKARNLKVLEENGFKVPKFKIVYPGDEIDFSYFDSELFAIRSNDAHEDGKKFSYAGQFLTVLNVPKSEVDKAIKSVVDSYKNRYYEEKLGIQAENKISSVIIQEMVASEYSGVLFTANPKGILNETVIVVGKGLGSSIVEDKAETITYHHYRGGATYKEGNALKFPENLVKELEKNGERIEKLFGKPMDIEFAVKDEKIYILQAREITSLDFTKNIHILDNSNIAESYPGVSSKLTRSFAGEVYTRIFTRLIGRVLGKSANRYEDLFTHMVSDFGGRMYYEISSWYDILRLLPFSSKIIPIWQKMLGVEDEKIHFSKKRPSLFIKTKLFFSTIYLFLISQKKMADLSLFFKKEFQYYNVKVENEEDPKKLYNLFLEMEEVFFKEWDWTLINDMVSFLSTYFAGKRVKNTLSLESKKPVEALNELVYTYSKFGAGSDEYKEKKTDYIKYYGDRTIGELKLETRTFATNPELIDKMVEERAMLPVQDINKSTMKIKKSLARSSTNYREISRMNRSRLFGLMRKLIDKIGSKTVGEDIYHLSLPQIRDMIFSEVDFTEDIKEEKRLMLVYNELPTIKKVELLGNPVIDFSLMDRSVCDEESGRDFLTGRGVSSGKLTGEVIKITDMRTVSLKDVKDKIIAAYSTDPGWFLLLDVAKGILAERGSLLSHTAIVARELKKPAVVGITDLMSQIKSGDIVELDGDKGYCKIKRESKIE</sequence>
<dbReference type="InterPro" id="IPR051549">
    <property type="entry name" value="PEP_Utilizing_Enz"/>
</dbReference>
<evidence type="ECO:0000259" key="2">
    <source>
        <dbReference type="Pfam" id="PF01326"/>
    </source>
</evidence>
<dbReference type="Gene3D" id="3.30.470.20">
    <property type="entry name" value="ATP-grasp fold, B domain"/>
    <property type="match status" value="1"/>
</dbReference>
<evidence type="ECO:0000259" key="1">
    <source>
        <dbReference type="Pfam" id="PF00391"/>
    </source>
</evidence>
<dbReference type="RefSeq" id="WP_111523848.1">
    <property type="nucleotide sequence ID" value="NZ_CP032364.1"/>
</dbReference>
<accession>A0A385PXM5</accession>
<dbReference type="GO" id="GO:0005524">
    <property type="term" value="F:ATP binding"/>
    <property type="evidence" value="ECO:0007669"/>
    <property type="project" value="InterPro"/>
</dbReference>
<dbReference type="KEGG" id="lua:D4A81_01280"/>
<dbReference type="Pfam" id="PF00391">
    <property type="entry name" value="PEP-utilizers"/>
    <property type="match status" value="1"/>
</dbReference>
<dbReference type="Gene3D" id="3.30.1490.20">
    <property type="entry name" value="ATP-grasp fold, A domain"/>
    <property type="match status" value="1"/>
</dbReference>
<dbReference type="SUPFAM" id="SSF56059">
    <property type="entry name" value="Glutathione synthetase ATP-binding domain-like"/>
    <property type="match status" value="1"/>
</dbReference>
<dbReference type="InterPro" id="IPR008279">
    <property type="entry name" value="PEP-util_enz_mobile_dom"/>
</dbReference>
<dbReference type="AlphaFoldDB" id="A0A385PXM5"/>
<dbReference type="EMBL" id="CP032364">
    <property type="protein sequence ID" value="AYA98675.1"/>
    <property type="molecule type" value="Genomic_DNA"/>
</dbReference>
<dbReference type="Gene3D" id="3.50.30.10">
    <property type="entry name" value="Phosphohistidine domain"/>
    <property type="match status" value="1"/>
</dbReference>
<reference evidence="3 4" key="1">
    <citation type="submission" date="2018-09" db="EMBL/GenBank/DDBJ databases">
        <title>Genome sequencing of Lachnoanaerobaculum umeaense DSM 23576.</title>
        <authorList>
            <person name="Kook J.-K."/>
            <person name="Park S.-N."/>
            <person name="Lim Y.K."/>
        </authorList>
    </citation>
    <scope>NUCLEOTIDE SEQUENCE [LARGE SCALE GENOMIC DNA]</scope>
    <source>
        <strain evidence="4">DSM 23576 \ CCUG 58757</strain>
    </source>
</reference>
<dbReference type="OrthoDB" id="9765468at2"/>
<keyword evidence="4" id="KW-1185">Reference proteome</keyword>
<dbReference type="InterPro" id="IPR013815">
    <property type="entry name" value="ATP_grasp_subdomain_1"/>
</dbReference>
<dbReference type="PANTHER" id="PTHR43615">
    <property type="entry name" value="PHOSPHOENOLPYRUVATE SYNTHASE-RELATED"/>
    <property type="match status" value="1"/>
</dbReference>
<dbReference type="Pfam" id="PF01326">
    <property type="entry name" value="PPDK_N"/>
    <property type="match status" value="2"/>
</dbReference>
<evidence type="ECO:0000313" key="3">
    <source>
        <dbReference type="EMBL" id="AYA98675.1"/>
    </source>
</evidence>
<feature type="domain" description="PEP-utilising enzyme mobile" evidence="1">
    <location>
        <begin position="633"/>
        <end position="701"/>
    </location>
</feature>
<name>A0A385PXM5_9FIRM</name>
<dbReference type="GO" id="GO:0016301">
    <property type="term" value="F:kinase activity"/>
    <property type="evidence" value="ECO:0007669"/>
    <property type="project" value="InterPro"/>
</dbReference>
<proteinExistence type="predicted"/>
<protein>
    <submittedName>
        <fullName evidence="3">Phosphoenolpyruvate synthase</fullName>
    </submittedName>
</protein>
<dbReference type="SUPFAM" id="SSF52009">
    <property type="entry name" value="Phosphohistidine domain"/>
    <property type="match status" value="1"/>
</dbReference>